<sequence>MKKIILLMFFCLLGTLGFSQAIPEKANTIVITLPDSNGVLDKVKEVFLEKDYTLKAGKGTSKVVTNPKTLKGGKTRVNLIAEIKGAEVWLSGNISIAAQDGMKIEYKGNKGTPIMDAWEELEKVAKAFGKKMKYEVK</sequence>
<dbReference type="AlphaFoldDB" id="A0A098LHC2"/>
<evidence type="ECO:0000256" key="1">
    <source>
        <dbReference type="SAM" id="SignalP"/>
    </source>
</evidence>
<accession>A0A098LHC2</accession>
<dbReference type="Proteomes" id="UP000030185">
    <property type="component" value="Unassembled WGS sequence"/>
</dbReference>
<evidence type="ECO:0000313" key="3">
    <source>
        <dbReference type="Proteomes" id="UP000030185"/>
    </source>
</evidence>
<keyword evidence="1" id="KW-0732">Signal</keyword>
<name>A0A098LHC2_9BACT</name>
<protein>
    <submittedName>
        <fullName evidence="2">Uncharacterized protein</fullName>
    </submittedName>
</protein>
<dbReference type="EMBL" id="BBLT01000006">
    <property type="protein sequence ID" value="GAL85839.1"/>
    <property type="molecule type" value="Genomic_DNA"/>
</dbReference>
<proteinExistence type="predicted"/>
<comment type="caution">
    <text evidence="2">The sequence shown here is derived from an EMBL/GenBank/DDBJ whole genome shotgun (WGS) entry which is preliminary data.</text>
</comment>
<dbReference type="OrthoDB" id="9760040at2"/>
<reference evidence="2 3" key="1">
    <citation type="submission" date="2014-09" db="EMBL/GenBank/DDBJ databases">
        <title>Sporocytophaga myxococcoides PG-01 genome sequencing.</title>
        <authorList>
            <person name="Liu L."/>
            <person name="Gao P.J."/>
            <person name="Chen G.J."/>
            <person name="Wang L.S."/>
        </authorList>
    </citation>
    <scope>NUCLEOTIDE SEQUENCE [LARGE SCALE GENOMIC DNA]</scope>
    <source>
        <strain evidence="2 3">PG-01</strain>
    </source>
</reference>
<dbReference type="RefSeq" id="WP_045464868.1">
    <property type="nucleotide sequence ID" value="NZ_BBLT01000006.1"/>
</dbReference>
<keyword evidence="3" id="KW-1185">Reference proteome</keyword>
<evidence type="ECO:0000313" key="2">
    <source>
        <dbReference type="EMBL" id="GAL85839.1"/>
    </source>
</evidence>
<gene>
    <name evidence="2" type="ORF">MYP_3068</name>
</gene>
<feature type="chain" id="PRO_5001945089" evidence="1">
    <location>
        <begin position="22"/>
        <end position="137"/>
    </location>
</feature>
<organism evidence="2 3">
    <name type="scientific">Sporocytophaga myxococcoides</name>
    <dbReference type="NCBI Taxonomy" id="153721"/>
    <lineage>
        <taxon>Bacteria</taxon>
        <taxon>Pseudomonadati</taxon>
        <taxon>Bacteroidota</taxon>
        <taxon>Cytophagia</taxon>
        <taxon>Cytophagales</taxon>
        <taxon>Cytophagaceae</taxon>
        <taxon>Sporocytophaga</taxon>
    </lineage>
</organism>
<feature type="signal peptide" evidence="1">
    <location>
        <begin position="1"/>
        <end position="21"/>
    </location>
</feature>